<feature type="region of interest" description="Disordered" evidence="1">
    <location>
        <begin position="1"/>
        <end position="24"/>
    </location>
</feature>
<gene>
    <name evidence="2" type="primary">Fra10ac1</name>
    <name evidence="2" type="ORF">Tcan_06145</name>
</gene>
<keyword evidence="3" id="KW-1185">Reference proteome</keyword>
<dbReference type="EMBL" id="JPKZ01002384">
    <property type="protein sequence ID" value="KHN77118.1"/>
    <property type="molecule type" value="Genomic_DNA"/>
</dbReference>
<dbReference type="InterPro" id="IPR019129">
    <property type="entry name" value="Folate-sensitive_fs_Fra10Ac1"/>
</dbReference>
<evidence type="ECO:0000313" key="2">
    <source>
        <dbReference type="EMBL" id="KHN77118.1"/>
    </source>
</evidence>
<name>A0A0B2V6F0_TOXCA</name>
<organism evidence="2 3">
    <name type="scientific">Toxocara canis</name>
    <name type="common">Canine roundworm</name>
    <dbReference type="NCBI Taxonomy" id="6265"/>
    <lineage>
        <taxon>Eukaryota</taxon>
        <taxon>Metazoa</taxon>
        <taxon>Ecdysozoa</taxon>
        <taxon>Nematoda</taxon>
        <taxon>Chromadorea</taxon>
        <taxon>Rhabditida</taxon>
        <taxon>Spirurina</taxon>
        <taxon>Ascaridomorpha</taxon>
        <taxon>Ascaridoidea</taxon>
        <taxon>Toxocaridae</taxon>
        <taxon>Toxocara</taxon>
    </lineage>
</organism>
<dbReference type="PANTHER" id="PTHR11567:SF25">
    <property type="entry name" value="PROTEIN FRA10AC1"/>
    <property type="match status" value="1"/>
</dbReference>
<dbReference type="AlphaFoldDB" id="A0A0B2V6F0"/>
<dbReference type="Proteomes" id="UP000031036">
    <property type="component" value="Unassembled WGS sequence"/>
</dbReference>
<feature type="region of interest" description="Disordered" evidence="1">
    <location>
        <begin position="56"/>
        <end position="75"/>
    </location>
</feature>
<dbReference type="OrthoDB" id="197967at2759"/>
<proteinExistence type="predicted"/>
<reference evidence="2 3" key="1">
    <citation type="submission" date="2014-11" db="EMBL/GenBank/DDBJ databases">
        <title>Genetic blueprint of the zoonotic pathogen Toxocara canis.</title>
        <authorList>
            <person name="Zhu X.-Q."/>
            <person name="Korhonen P.K."/>
            <person name="Cai H."/>
            <person name="Young N.D."/>
            <person name="Nejsum P."/>
            <person name="von Samson-Himmelstjerna G."/>
            <person name="Boag P.R."/>
            <person name="Tan P."/>
            <person name="Li Q."/>
            <person name="Min J."/>
            <person name="Yang Y."/>
            <person name="Wang X."/>
            <person name="Fang X."/>
            <person name="Hall R.S."/>
            <person name="Hofmann A."/>
            <person name="Sternberg P.W."/>
            <person name="Jex A.R."/>
            <person name="Gasser R.B."/>
        </authorList>
    </citation>
    <scope>NUCLEOTIDE SEQUENCE [LARGE SCALE GENOMIC DNA]</scope>
    <source>
        <strain evidence="2">PN_DK_2014</strain>
    </source>
</reference>
<dbReference type="GO" id="GO:0016791">
    <property type="term" value="F:phosphatase activity"/>
    <property type="evidence" value="ECO:0007669"/>
    <property type="project" value="TreeGrafter"/>
</dbReference>
<dbReference type="OMA" id="EYFQDMF"/>
<dbReference type="Pfam" id="PF09725">
    <property type="entry name" value="Fra10Ac1"/>
    <property type="match status" value="1"/>
</dbReference>
<sequence>MGTITPPAKTEDTEERFEEEMSKRNPEIVLDDLESEFDYGSEVDRRKKKSRGEFWDKEAHGEVASGGRSKAKGAFDEEHSRIERQKRRLMALDVYSRHKELINNYYLYYPGATKRLRRDASKDKTDHDVLRERYRFIWDEKELSEAAEKSWEFRLAKRYYDKLFKEYCIADLSHYKKNRIAMRWRVEKEVRSGKGQFECGNKQCLQRENLTSWEVNFGYIEDRVKKNVLVKLRLCPECSSMLNYHSKKRQAERNKPSKKKETRSVSRLPSRRDSCADKYDEPSTSSRSEKTEAQPEVAEECAEAEVDAKLKKEAARMMDIWKKPLDVVDEQKAAEEDFDDFLDDMFM</sequence>
<dbReference type="PANTHER" id="PTHR11567">
    <property type="entry name" value="ACID PHOSPHATASE-RELATED"/>
    <property type="match status" value="1"/>
</dbReference>
<comment type="caution">
    <text evidence="2">The sequence shown here is derived from an EMBL/GenBank/DDBJ whole genome shotgun (WGS) entry which is preliminary data.</text>
</comment>
<dbReference type="STRING" id="6265.A0A0B2V6F0"/>
<protein>
    <submittedName>
        <fullName evidence="2">Protein FRA10AC1-like protein</fullName>
    </submittedName>
</protein>
<accession>A0A0B2V6F0</accession>
<dbReference type="InterPro" id="IPR050645">
    <property type="entry name" value="Histidine_acid_phosphatase"/>
</dbReference>
<feature type="compositionally biased region" description="Basic and acidic residues" evidence="1">
    <location>
        <begin position="270"/>
        <end position="293"/>
    </location>
</feature>
<feature type="region of interest" description="Disordered" evidence="1">
    <location>
        <begin position="246"/>
        <end position="304"/>
    </location>
</feature>
<evidence type="ECO:0000313" key="3">
    <source>
        <dbReference type="Proteomes" id="UP000031036"/>
    </source>
</evidence>
<evidence type="ECO:0000256" key="1">
    <source>
        <dbReference type="SAM" id="MobiDB-lite"/>
    </source>
</evidence>